<accession>A0ABN3UBJ8</accession>
<comment type="caution">
    <text evidence="2">The sequence shown here is derived from an EMBL/GenBank/DDBJ whole genome shotgun (WGS) entry which is preliminary data.</text>
</comment>
<keyword evidence="3" id="KW-1185">Reference proteome</keyword>
<protein>
    <recommendedName>
        <fullName evidence="4">Short subunit dehydrogenase</fullName>
    </recommendedName>
</protein>
<sequence>MRNYLITGGTDGIGRAVALDALAAGHRVVVVGGTAAKGEAFLRAAGDAADRAAFVRADLRLIAENRRVLAEALERFDRLDRLVLCAQRYRTRLTRTAEGLEENFALSCLSRHVLGAGLAPLLREAADPLVASVCGTGTAAGRLHWDDLQFTRGGRGLRALLQAARATDLVGVDFAANHPDIPYVLFNPDMVRTNLQRDLDQPWRAVAALALALRGKPVAEGIVPLLELLERPPSEPLSAYRGRRRIPVTEGRLSRFYDPADAERLREQAAGLLAANPA</sequence>
<dbReference type="SUPFAM" id="SSF51735">
    <property type="entry name" value="NAD(P)-binding Rossmann-fold domains"/>
    <property type="match status" value="1"/>
</dbReference>
<gene>
    <name evidence="2" type="ORF">GCM10010439_38380</name>
</gene>
<reference evidence="2 3" key="1">
    <citation type="journal article" date="2019" name="Int. J. Syst. Evol. Microbiol.">
        <title>The Global Catalogue of Microorganisms (GCM) 10K type strain sequencing project: providing services to taxonomists for standard genome sequencing and annotation.</title>
        <authorList>
            <consortium name="The Broad Institute Genomics Platform"/>
            <consortium name="The Broad Institute Genome Sequencing Center for Infectious Disease"/>
            <person name="Wu L."/>
            <person name="Ma J."/>
        </authorList>
    </citation>
    <scope>NUCLEOTIDE SEQUENCE [LARGE SCALE GENOMIC DNA]</scope>
    <source>
        <strain evidence="2 3">JCM 8201</strain>
    </source>
</reference>
<keyword evidence="1" id="KW-0560">Oxidoreductase</keyword>
<dbReference type="Proteomes" id="UP001501842">
    <property type="component" value="Unassembled WGS sequence"/>
</dbReference>
<dbReference type="PANTHER" id="PTHR47534:SF3">
    <property type="entry name" value="ALCOHOL DEHYDROGENASE-LIKE C-TERMINAL DOMAIN-CONTAINING PROTEIN"/>
    <property type="match status" value="1"/>
</dbReference>
<evidence type="ECO:0000256" key="1">
    <source>
        <dbReference type="ARBA" id="ARBA00023002"/>
    </source>
</evidence>
<dbReference type="EMBL" id="BAAATZ010000014">
    <property type="protein sequence ID" value="GAA2728978.1"/>
    <property type="molecule type" value="Genomic_DNA"/>
</dbReference>
<dbReference type="Pfam" id="PF00106">
    <property type="entry name" value="adh_short"/>
    <property type="match status" value="1"/>
</dbReference>
<organism evidence="2 3">
    <name type="scientific">Actinocorallia aurantiaca</name>
    <dbReference type="NCBI Taxonomy" id="46204"/>
    <lineage>
        <taxon>Bacteria</taxon>
        <taxon>Bacillati</taxon>
        <taxon>Actinomycetota</taxon>
        <taxon>Actinomycetes</taxon>
        <taxon>Streptosporangiales</taxon>
        <taxon>Thermomonosporaceae</taxon>
        <taxon>Actinocorallia</taxon>
    </lineage>
</organism>
<proteinExistence type="predicted"/>
<dbReference type="RefSeq" id="WP_344451874.1">
    <property type="nucleotide sequence ID" value="NZ_BAAATZ010000014.1"/>
</dbReference>
<dbReference type="InterPro" id="IPR052228">
    <property type="entry name" value="Sec_Metab_Biosynth_Oxidored"/>
</dbReference>
<dbReference type="InterPro" id="IPR002347">
    <property type="entry name" value="SDR_fam"/>
</dbReference>
<evidence type="ECO:0000313" key="3">
    <source>
        <dbReference type="Proteomes" id="UP001501842"/>
    </source>
</evidence>
<name>A0ABN3UBJ8_9ACTN</name>
<evidence type="ECO:0000313" key="2">
    <source>
        <dbReference type="EMBL" id="GAA2728978.1"/>
    </source>
</evidence>
<dbReference type="InterPro" id="IPR036291">
    <property type="entry name" value="NAD(P)-bd_dom_sf"/>
</dbReference>
<evidence type="ECO:0008006" key="4">
    <source>
        <dbReference type="Google" id="ProtNLM"/>
    </source>
</evidence>
<dbReference type="PANTHER" id="PTHR47534">
    <property type="entry name" value="YALI0E05731P"/>
    <property type="match status" value="1"/>
</dbReference>
<dbReference type="Gene3D" id="3.40.50.720">
    <property type="entry name" value="NAD(P)-binding Rossmann-like Domain"/>
    <property type="match status" value="1"/>
</dbReference>